<keyword evidence="7" id="KW-0560">Oxidoreductase</keyword>
<sequence>MKYRILHTCIRVMDLEKSLKFYKEALGFVETRRKDFPEHAFTLVFLGDEAGTHEIELTYNYHPEKPYVIGNGFSHMAVSSDNLEESHKLHQEMGYKVTDLMGLPGEAPRYYFVTDPDGYDVEVIRAVR</sequence>
<accession>A8MJQ6</accession>
<gene>
    <name evidence="7" type="ordered locus">Clos_2506</name>
</gene>
<dbReference type="PANTHER" id="PTHR46036">
    <property type="entry name" value="LACTOYLGLUTATHIONE LYASE"/>
    <property type="match status" value="1"/>
</dbReference>
<protein>
    <recommendedName>
        <fullName evidence="3">Aldoketomutase</fullName>
    </recommendedName>
    <alternativeName>
        <fullName evidence="2">Ketone-aldehyde mutase</fullName>
    </alternativeName>
    <alternativeName>
        <fullName evidence="4">Methylglyoxalase</fullName>
    </alternativeName>
    <alternativeName>
        <fullName evidence="5">S-D-lactoylglutathione methylglyoxal lyase</fullName>
    </alternativeName>
</protein>
<evidence type="ECO:0000313" key="8">
    <source>
        <dbReference type="Proteomes" id="UP000000269"/>
    </source>
</evidence>
<dbReference type="GO" id="GO:0046872">
    <property type="term" value="F:metal ion binding"/>
    <property type="evidence" value="ECO:0007669"/>
    <property type="project" value="UniProtKB-KW"/>
</dbReference>
<evidence type="ECO:0000313" key="7">
    <source>
        <dbReference type="EMBL" id="ABW20038.1"/>
    </source>
</evidence>
<dbReference type="SUPFAM" id="SSF54593">
    <property type="entry name" value="Glyoxalase/Bleomycin resistance protein/Dihydroxybiphenyl dioxygenase"/>
    <property type="match status" value="1"/>
</dbReference>
<dbReference type="PROSITE" id="PS51819">
    <property type="entry name" value="VOC"/>
    <property type="match status" value="1"/>
</dbReference>
<evidence type="ECO:0000256" key="5">
    <source>
        <dbReference type="ARBA" id="ARBA00033298"/>
    </source>
</evidence>
<dbReference type="AlphaFoldDB" id="A8MJQ6"/>
<organism evidence="7 8">
    <name type="scientific">Alkaliphilus oremlandii (strain OhILAs)</name>
    <name type="common">Clostridium oremlandii (strain OhILAs)</name>
    <dbReference type="NCBI Taxonomy" id="350688"/>
    <lineage>
        <taxon>Bacteria</taxon>
        <taxon>Bacillati</taxon>
        <taxon>Bacillota</taxon>
        <taxon>Clostridia</taxon>
        <taxon>Peptostreptococcales</taxon>
        <taxon>Natronincolaceae</taxon>
        <taxon>Alkaliphilus</taxon>
    </lineage>
</organism>
<dbReference type="GO" id="GO:0004462">
    <property type="term" value="F:lactoylglutathione lyase activity"/>
    <property type="evidence" value="ECO:0007669"/>
    <property type="project" value="InterPro"/>
</dbReference>
<dbReference type="InterPro" id="IPR037523">
    <property type="entry name" value="VOC_core"/>
</dbReference>
<dbReference type="InterPro" id="IPR029068">
    <property type="entry name" value="Glyas_Bleomycin-R_OHBP_Dase"/>
</dbReference>
<dbReference type="eggNOG" id="COG0346">
    <property type="taxonomic scope" value="Bacteria"/>
</dbReference>
<dbReference type="PANTHER" id="PTHR46036:SF5">
    <property type="entry name" value="LACTOYLGLUTATHIONE LYASE"/>
    <property type="match status" value="1"/>
</dbReference>
<name>A8MJQ6_ALKOO</name>
<evidence type="ECO:0000256" key="1">
    <source>
        <dbReference type="ARBA" id="ARBA00022723"/>
    </source>
</evidence>
<dbReference type="OrthoDB" id="192739at2"/>
<dbReference type="EMBL" id="CP000853">
    <property type="protein sequence ID" value="ABW20038.1"/>
    <property type="molecule type" value="Genomic_DNA"/>
</dbReference>
<dbReference type="HOGENOM" id="CLU_046006_8_4_9"/>
<evidence type="ECO:0000256" key="2">
    <source>
        <dbReference type="ARBA" id="ARBA00030291"/>
    </source>
</evidence>
<evidence type="ECO:0000256" key="3">
    <source>
        <dbReference type="ARBA" id="ARBA00030892"/>
    </source>
</evidence>
<dbReference type="Pfam" id="PF00903">
    <property type="entry name" value="Glyoxalase"/>
    <property type="match status" value="1"/>
</dbReference>
<feature type="domain" description="VOC" evidence="6">
    <location>
        <begin position="4"/>
        <end position="126"/>
    </location>
</feature>
<dbReference type="STRING" id="350688.Clos_2506"/>
<evidence type="ECO:0000259" key="6">
    <source>
        <dbReference type="PROSITE" id="PS51819"/>
    </source>
</evidence>
<dbReference type="RefSeq" id="WP_012160345.1">
    <property type="nucleotide sequence ID" value="NC_009922.1"/>
</dbReference>
<keyword evidence="8" id="KW-1185">Reference proteome</keyword>
<evidence type="ECO:0000256" key="4">
    <source>
        <dbReference type="ARBA" id="ARBA00032460"/>
    </source>
</evidence>
<reference evidence="8" key="1">
    <citation type="submission" date="2007-10" db="EMBL/GenBank/DDBJ databases">
        <title>Complete genome of Alkaliphilus oremlandii OhILAs.</title>
        <authorList>
            <person name="Copeland A."/>
            <person name="Lucas S."/>
            <person name="Lapidus A."/>
            <person name="Barry K."/>
            <person name="Detter J.C."/>
            <person name="Glavina del Rio T."/>
            <person name="Hammon N."/>
            <person name="Israni S."/>
            <person name="Dalin E."/>
            <person name="Tice H."/>
            <person name="Pitluck S."/>
            <person name="Chain P."/>
            <person name="Malfatti S."/>
            <person name="Shin M."/>
            <person name="Vergez L."/>
            <person name="Schmutz J."/>
            <person name="Larimer F."/>
            <person name="Land M."/>
            <person name="Hauser L."/>
            <person name="Kyrpides N."/>
            <person name="Mikhailova N."/>
            <person name="Stolz J.F."/>
            <person name="Dawson A."/>
            <person name="Fisher E."/>
            <person name="Crable B."/>
            <person name="Perera E."/>
            <person name="Lisak J."/>
            <person name="Ranganathan M."/>
            <person name="Basu P."/>
            <person name="Richardson P."/>
        </authorList>
    </citation>
    <scope>NUCLEOTIDE SEQUENCE [LARGE SCALE GENOMIC DNA]</scope>
    <source>
        <strain evidence="8">OhILAs</strain>
    </source>
</reference>
<dbReference type="GO" id="GO:0019243">
    <property type="term" value="P:methylglyoxal catabolic process to D-lactate via S-lactoyl-glutathione"/>
    <property type="evidence" value="ECO:0007669"/>
    <property type="project" value="TreeGrafter"/>
</dbReference>
<dbReference type="InterPro" id="IPR018146">
    <property type="entry name" value="Glyoxalase_1_CS"/>
</dbReference>
<dbReference type="PROSITE" id="PS00934">
    <property type="entry name" value="GLYOXALASE_I_1"/>
    <property type="match status" value="1"/>
</dbReference>
<dbReference type="Proteomes" id="UP000000269">
    <property type="component" value="Chromosome"/>
</dbReference>
<keyword evidence="1" id="KW-0479">Metal-binding</keyword>
<proteinExistence type="predicted"/>
<dbReference type="KEGG" id="aoe:Clos_2506"/>
<dbReference type="GO" id="GO:0005737">
    <property type="term" value="C:cytoplasm"/>
    <property type="evidence" value="ECO:0007669"/>
    <property type="project" value="TreeGrafter"/>
</dbReference>
<keyword evidence="7" id="KW-0223">Dioxygenase</keyword>
<dbReference type="GO" id="GO:0051213">
    <property type="term" value="F:dioxygenase activity"/>
    <property type="evidence" value="ECO:0007669"/>
    <property type="project" value="UniProtKB-KW"/>
</dbReference>
<dbReference type="InterPro" id="IPR004360">
    <property type="entry name" value="Glyas_Fos-R_dOase_dom"/>
</dbReference>
<dbReference type="Gene3D" id="3.10.180.10">
    <property type="entry name" value="2,3-Dihydroxybiphenyl 1,2-Dioxygenase, domain 1"/>
    <property type="match status" value="1"/>
</dbReference>